<feature type="region of interest" description="Disordered" evidence="1">
    <location>
        <begin position="40"/>
        <end position="63"/>
    </location>
</feature>
<dbReference type="EMBL" id="JAAMPC010000011">
    <property type="protein sequence ID" value="KAG2284727.1"/>
    <property type="molecule type" value="Genomic_DNA"/>
</dbReference>
<evidence type="ECO:0000256" key="1">
    <source>
        <dbReference type="SAM" id="MobiDB-lite"/>
    </source>
</evidence>
<dbReference type="AlphaFoldDB" id="A0A8X7RBQ7"/>
<evidence type="ECO:0000313" key="2">
    <source>
        <dbReference type="EMBL" id="KAG2284727.1"/>
    </source>
</evidence>
<name>A0A8X7RBQ7_BRACI</name>
<organism evidence="2 3">
    <name type="scientific">Brassica carinata</name>
    <name type="common">Ethiopian mustard</name>
    <name type="synonym">Abyssinian cabbage</name>
    <dbReference type="NCBI Taxonomy" id="52824"/>
    <lineage>
        <taxon>Eukaryota</taxon>
        <taxon>Viridiplantae</taxon>
        <taxon>Streptophyta</taxon>
        <taxon>Embryophyta</taxon>
        <taxon>Tracheophyta</taxon>
        <taxon>Spermatophyta</taxon>
        <taxon>Magnoliopsida</taxon>
        <taxon>eudicotyledons</taxon>
        <taxon>Gunneridae</taxon>
        <taxon>Pentapetalae</taxon>
        <taxon>rosids</taxon>
        <taxon>malvids</taxon>
        <taxon>Brassicales</taxon>
        <taxon>Brassicaceae</taxon>
        <taxon>Brassiceae</taxon>
        <taxon>Brassica</taxon>
    </lineage>
</organism>
<comment type="caution">
    <text evidence="2">The sequence shown here is derived from an EMBL/GenBank/DDBJ whole genome shotgun (WGS) entry which is preliminary data.</text>
</comment>
<gene>
    <name evidence="2" type="ORF">Bca52824_055947</name>
</gene>
<dbReference type="OrthoDB" id="1695393at2759"/>
<keyword evidence="3" id="KW-1185">Reference proteome</keyword>
<feature type="compositionally biased region" description="Polar residues" evidence="1">
    <location>
        <begin position="43"/>
        <end position="56"/>
    </location>
</feature>
<protein>
    <submittedName>
        <fullName evidence="2">Uncharacterized protein</fullName>
    </submittedName>
</protein>
<evidence type="ECO:0000313" key="3">
    <source>
        <dbReference type="Proteomes" id="UP000886595"/>
    </source>
</evidence>
<reference evidence="2 3" key="1">
    <citation type="submission" date="2020-02" db="EMBL/GenBank/DDBJ databases">
        <authorList>
            <person name="Ma Q."/>
            <person name="Huang Y."/>
            <person name="Song X."/>
            <person name="Pei D."/>
        </authorList>
    </citation>
    <scope>NUCLEOTIDE SEQUENCE [LARGE SCALE GENOMIC DNA]</scope>
    <source>
        <strain evidence="2">Sxm20200214</strain>
        <tissue evidence="2">Leaf</tissue>
    </source>
</reference>
<proteinExistence type="predicted"/>
<sequence length="99" mass="10510">MKERSGGTLEAFSKAMGAHLGIASSVTSLFGEGGLLGKKEATETTTVAPSSPTLQGPDSPKAVAAPIEDNRFKRIMRGNFTEMLRSKPKNPDETPPQNH</sequence>
<dbReference type="Proteomes" id="UP000886595">
    <property type="component" value="Unassembled WGS sequence"/>
</dbReference>
<accession>A0A8X7RBQ7</accession>